<evidence type="ECO:0000313" key="1">
    <source>
        <dbReference type="EMBL" id="CAB4938084.1"/>
    </source>
</evidence>
<accession>A0A6J7J6A8</accession>
<sequence length="122" mass="13609">MHRLHEPFGVPRTGFEILALSSVLCRHPLGTALLLHDMGELMGEQLLATRAIERRIGREEDLPIAGERFGIHRTGEGLRPAPFVDDHLGGRSARRFTDRLPHVLRHGNTACATRGTRFTLPC</sequence>
<reference evidence="1" key="1">
    <citation type="submission" date="2020-05" db="EMBL/GenBank/DDBJ databases">
        <authorList>
            <person name="Chiriac C."/>
            <person name="Salcher M."/>
            <person name="Ghai R."/>
            <person name="Kavagutti S V."/>
        </authorList>
    </citation>
    <scope>NUCLEOTIDE SEQUENCE</scope>
</reference>
<name>A0A6J7J6A8_9ZZZZ</name>
<organism evidence="1">
    <name type="scientific">freshwater metagenome</name>
    <dbReference type="NCBI Taxonomy" id="449393"/>
    <lineage>
        <taxon>unclassified sequences</taxon>
        <taxon>metagenomes</taxon>
        <taxon>ecological metagenomes</taxon>
    </lineage>
</organism>
<dbReference type="AlphaFoldDB" id="A0A6J7J6A8"/>
<gene>
    <name evidence="1" type="ORF">UFOPK3720_01107</name>
</gene>
<protein>
    <submittedName>
        <fullName evidence="1">Unannotated protein</fullName>
    </submittedName>
</protein>
<dbReference type="EMBL" id="CAFBNB010000211">
    <property type="protein sequence ID" value="CAB4938084.1"/>
    <property type="molecule type" value="Genomic_DNA"/>
</dbReference>
<proteinExistence type="predicted"/>